<feature type="compositionally biased region" description="Polar residues" evidence="1">
    <location>
        <begin position="64"/>
        <end position="74"/>
    </location>
</feature>
<organism evidence="2 3">
    <name type="scientific">Oesophagostomum dentatum</name>
    <name type="common">Nodular worm</name>
    <dbReference type="NCBI Taxonomy" id="61180"/>
    <lineage>
        <taxon>Eukaryota</taxon>
        <taxon>Metazoa</taxon>
        <taxon>Ecdysozoa</taxon>
        <taxon>Nematoda</taxon>
        <taxon>Chromadorea</taxon>
        <taxon>Rhabditida</taxon>
        <taxon>Rhabditina</taxon>
        <taxon>Rhabditomorpha</taxon>
        <taxon>Strongyloidea</taxon>
        <taxon>Strongylidae</taxon>
        <taxon>Oesophagostomum</taxon>
    </lineage>
</organism>
<dbReference type="EMBL" id="KN611684">
    <property type="protein sequence ID" value="KHJ76509.1"/>
    <property type="molecule type" value="Genomic_DNA"/>
</dbReference>
<evidence type="ECO:0000313" key="2">
    <source>
        <dbReference type="EMBL" id="KHJ76509.1"/>
    </source>
</evidence>
<dbReference type="OrthoDB" id="5862292at2759"/>
<gene>
    <name evidence="2" type="ORF">OESDEN_23871</name>
</gene>
<dbReference type="AlphaFoldDB" id="A0A0B1RV05"/>
<evidence type="ECO:0000256" key="1">
    <source>
        <dbReference type="SAM" id="MobiDB-lite"/>
    </source>
</evidence>
<sequence>MLLLKDSLKGKSDSAIKGIQLVPQNYNWMIDALKKKYGNKPDREQHSRKLLVCPRQDHDADQPNGVSRTRYQKN</sequence>
<name>A0A0B1RV05_OESDE</name>
<accession>A0A0B1RV05</accession>
<keyword evidence="3" id="KW-1185">Reference proteome</keyword>
<reference evidence="2 3" key="1">
    <citation type="submission" date="2014-03" db="EMBL/GenBank/DDBJ databases">
        <title>Draft genome of the hookworm Oesophagostomum dentatum.</title>
        <authorList>
            <person name="Mitreva M."/>
        </authorList>
    </citation>
    <scope>NUCLEOTIDE SEQUENCE [LARGE SCALE GENOMIC DNA]</scope>
    <source>
        <strain evidence="2 3">OD-Hann</strain>
    </source>
</reference>
<dbReference type="Proteomes" id="UP000053660">
    <property type="component" value="Unassembled WGS sequence"/>
</dbReference>
<evidence type="ECO:0000313" key="3">
    <source>
        <dbReference type="Proteomes" id="UP000053660"/>
    </source>
</evidence>
<proteinExistence type="predicted"/>
<feature type="region of interest" description="Disordered" evidence="1">
    <location>
        <begin position="39"/>
        <end position="74"/>
    </location>
</feature>
<protein>
    <submittedName>
        <fullName evidence="2">Uncharacterized protein</fullName>
    </submittedName>
</protein>